<dbReference type="InterPro" id="IPR017871">
    <property type="entry name" value="ABC_transporter-like_CS"/>
</dbReference>
<dbReference type="SMART" id="SM00382">
    <property type="entry name" value="AAA"/>
    <property type="match status" value="1"/>
</dbReference>
<dbReference type="InterPro" id="IPR003439">
    <property type="entry name" value="ABC_transporter-like_ATP-bd"/>
</dbReference>
<reference evidence="10 11" key="1">
    <citation type="submission" date="2009-06" db="EMBL/GenBank/DDBJ databases">
        <title>Complete sequence of Thermotogales bacterium TBF 19.5.1.</title>
        <authorList>
            <consortium name="US DOE Joint Genome Institute"/>
            <person name="Lucas S."/>
            <person name="Copeland A."/>
            <person name="Lapidus A."/>
            <person name="Glavina del Rio T."/>
            <person name="Tice H."/>
            <person name="Bruce D."/>
            <person name="Goodwin L."/>
            <person name="Pitluck S."/>
            <person name="Chertkov O."/>
            <person name="Brettin T."/>
            <person name="Detter J.C."/>
            <person name="Han C."/>
            <person name="Schmutz J."/>
            <person name="Larimer F."/>
            <person name="Land M."/>
            <person name="Hauser L."/>
            <person name="Kyrpides N."/>
            <person name="Ovchinnikova G."/>
            <person name="Noll K."/>
        </authorList>
    </citation>
    <scope>NUCLEOTIDE SEQUENCE [LARGE SCALE GENOMIC DNA]</scope>
    <source>
        <strain evidence="11">ATCC BAA-1733 / DSM 21960 / TBF 19.5.1</strain>
    </source>
</reference>
<dbReference type="KEGG" id="kol:Kole_0125"/>
<keyword evidence="5" id="KW-0547">Nucleotide-binding</keyword>
<dbReference type="HOGENOM" id="CLU_000604_1_22_0"/>
<evidence type="ECO:0000256" key="5">
    <source>
        <dbReference type="ARBA" id="ARBA00022741"/>
    </source>
</evidence>
<keyword evidence="3" id="KW-0813">Transport</keyword>
<dbReference type="GO" id="GO:0016887">
    <property type="term" value="F:ATP hydrolysis activity"/>
    <property type="evidence" value="ECO:0007669"/>
    <property type="project" value="InterPro"/>
</dbReference>
<keyword evidence="6" id="KW-0067">ATP-binding</keyword>
<keyword evidence="8" id="KW-0472">Membrane</keyword>
<dbReference type="PANTHER" id="PTHR43166">
    <property type="entry name" value="AMINO ACID IMPORT ATP-BINDING PROTEIN"/>
    <property type="match status" value="1"/>
</dbReference>
<dbReference type="PANTHER" id="PTHR43166:SF9">
    <property type="entry name" value="GLUTAMATE_ASPARTATE IMPORT ATP-BINDING PROTEIN GLTL"/>
    <property type="match status" value="1"/>
</dbReference>
<evidence type="ECO:0000256" key="3">
    <source>
        <dbReference type="ARBA" id="ARBA00022448"/>
    </source>
</evidence>
<evidence type="ECO:0000313" key="11">
    <source>
        <dbReference type="Proteomes" id="UP000002382"/>
    </source>
</evidence>
<protein>
    <submittedName>
        <fullName evidence="10">ABC transporter related</fullName>
    </submittedName>
</protein>
<evidence type="ECO:0000256" key="4">
    <source>
        <dbReference type="ARBA" id="ARBA00022475"/>
    </source>
</evidence>
<evidence type="ECO:0000256" key="8">
    <source>
        <dbReference type="ARBA" id="ARBA00023136"/>
    </source>
</evidence>
<dbReference type="FunFam" id="3.40.50.300:FF:000020">
    <property type="entry name" value="Amino acid ABC transporter ATP-binding component"/>
    <property type="match status" value="1"/>
</dbReference>
<dbReference type="AlphaFoldDB" id="C5CIB7"/>
<dbReference type="PROSITE" id="PS50893">
    <property type="entry name" value="ABC_TRANSPORTER_2"/>
    <property type="match status" value="1"/>
</dbReference>
<gene>
    <name evidence="10" type="ordered locus">Kole_0125</name>
</gene>
<dbReference type="OrthoDB" id="9802264at2"/>
<comment type="similarity">
    <text evidence="2">Belongs to the ABC transporter superfamily.</text>
</comment>
<dbReference type="PROSITE" id="PS00211">
    <property type="entry name" value="ABC_TRANSPORTER_1"/>
    <property type="match status" value="1"/>
</dbReference>
<keyword evidence="11" id="KW-1185">Reference proteome</keyword>
<dbReference type="InterPro" id="IPR027417">
    <property type="entry name" value="P-loop_NTPase"/>
</dbReference>
<keyword evidence="4" id="KW-1003">Cell membrane</keyword>
<evidence type="ECO:0000256" key="6">
    <source>
        <dbReference type="ARBA" id="ARBA00022840"/>
    </source>
</evidence>
<dbReference type="Proteomes" id="UP000002382">
    <property type="component" value="Chromosome"/>
</dbReference>
<reference evidence="10 11" key="2">
    <citation type="journal article" date="2011" name="J. Bacteriol.">
        <title>Genome Sequence of Kosmotoga olearia Strain TBF 19.5.1, a Thermophilic Bacterium with a Wide Growth Temperature Range, Isolated from the Troll B Oil Platform in the North Sea.</title>
        <authorList>
            <person name="Swithers K.S."/>
            <person name="Dipippo J.L."/>
            <person name="Bruce D.C."/>
            <person name="Detter C."/>
            <person name="Tapia R."/>
            <person name="Han S."/>
            <person name="Goodwin L.A."/>
            <person name="Han J."/>
            <person name="Woyke T."/>
            <person name="Pitluck S."/>
            <person name="Pennacchio L."/>
            <person name="Nolan M."/>
            <person name="Mikhailova N."/>
            <person name="Land M.L."/>
            <person name="Nesbo C.L."/>
            <person name="Gogarten J.P."/>
            <person name="Noll K.M."/>
        </authorList>
    </citation>
    <scope>NUCLEOTIDE SEQUENCE [LARGE SCALE GENOMIC DNA]</scope>
    <source>
        <strain evidence="11">ATCC BAA-1733 / DSM 21960 / TBF 19.5.1</strain>
    </source>
</reference>
<proteinExistence type="inferred from homology"/>
<dbReference type="InterPro" id="IPR030679">
    <property type="entry name" value="ABC_ATPase_HisP-typ"/>
</dbReference>
<evidence type="ECO:0000256" key="2">
    <source>
        <dbReference type="ARBA" id="ARBA00005417"/>
    </source>
</evidence>
<evidence type="ECO:0000256" key="1">
    <source>
        <dbReference type="ARBA" id="ARBA00004202"/>
    </source>
</evidence>
<accession>C5CIB7</accession>
<evidence type="ECO:0000259" key="9">
    <source>
        <dbReference type="PROSITE" id="PS50893"/>
    </source>
</evidence>
<dbReference type="GO" id="GO:0005524">
    <property type="term" value="F:ATP binding"/>
    <property type="evidence" value="ECO:0007669"/>
    <property type="project" value="UniProtKB-KW"/>
</dbReference>
<name>C5CIB7_KOSOT</name>
<keyword evidence="7" id="KW-0029">Amino-acid transport</keyword>
<dbReference type="CDD" id="cd03262">
    <property type="entry name" value="ABC_HisP_GlnQ"/>
    <property type="match status" value="1"/>
</dbReference>
<dbReference type="GO" id="GO:0015424">
    <property type="term" value="F:ABC-type amino acid transporter activity"/>
    <property type="evidence" value="ECO:0007669"/>
    <property type="project" value="InterPro"/>
</dbReference>
<dbReference type="PIRSF" id="PIRSF039085">
    <property type="entry name" value="ABC_ATPase_HisP"/>
    <property type="match status" value="1"/>
</dbReference>
<dbReference type="InterPro" id="IPR003593">
    <property type="entry name" value="AAA+_ATPase"/>
</dbReference>
<evidence type="ECO:0000313" key="10">
    <source>
        <dbReference type="EMBL" id="ACR78851.1"/>
    </source>
</evidence>
<dbReference type="EMBL" id="CP001634">
    <property type="protein sequence ID" value="ACR78851.1"/>
    <property type="molecule type" value="Genomic_DNA"/>
</dbReference>
<dbReference type="eggNOG" id="COG1126">
    <property type="taxonomic scope" value="Bacteria"/>
</dbReference>
<feature type="domain" description="ABC transporter" evidence="9">
    <location>
        <begin position="11"/>
        <end position="244"/>
    </location>
</feature>
<dbReference type="Gene3D" id="3.40.50.300">
    <property type="entry name" value="P-loop containing nucleotide triphosphate hydrolases"/>
    <property type="match status" value="1"/>
</dbReference>
<dbReference type="GO" id="GO:0005886">
    <property type="term" value="C:plasma membrane"/>
    <property type="evidence" value="ECO:0007669"/>
    <property type="project" value="UniProtKB-SubCell"/>
</dbReference>
<comment type="subcellular location">
    <subcellularLocation>
        <location evidence="1">Cell membrane</location>
        <topology evidence="1">Peripheral membrane protein</topology>
    </subcellularLocation>
</comment>
<organism evidence="10 11">
    <name type="scientific">Kosmotoga olearia (strain ATCC BAA-1733 / DSM 21960 / TBF 19.5.1)</name>
    <dbReference type="NCBI Taxonomy" id="521045"/>
    <lineage>
        <taxon>Bacteria</taxon>
        <taxon>Thermotogati</taxon>
        <taxon>Thermotogota</taxon>
        <taxon>Thermotogae</taxon>
        <taxon>Kosmotogales</taxon>
        <taxon>Kosmotogaceae</taxon>
        <taxon>Kosmotoga</taxon>
    </lineage>
</organism>
<sequence>MSGKTTNKPLLRIENLKKSFGDNEVLKDITFSVNEGETKVIIGPSGTGKSTLLACINMLVTPDSGKIWLKDVEITGAKDLNKIRQRIGFVFQDFGLFNHLTALQNVMIGLTKVKKIPKDKARERALEELQRVGLEKSANFYPAQLSGGQKQRVGIARALAMDPDIILFDEPTSALDPELIGEVLAVMKDLASSGMTMLVVTHEMGFARTVSDEIIFMENGVIVEQGPPEELFSNPKHERTRQFLFKLTELYGDGGG</sequence>
<dbReference type="InterPro" id="IPR050086">
    <property type="entry name" value="MetN_ABC_transporter-like"/>
</dbReference>
<dbReference type="SUPFAM" id="SSF52540">
    <property type="entry name" value="P-loop containing nucleoside triphosphate hydrolases"/>
    <property type="match status" value="1"/>
</dbReference>
<dbReference type="STRING" id="521045.Kole_0125"/>
<evidence type="ECO:0000256" key="7">
    <source>
        <dbReference type="ARBA" id="ARBA00022970"/>
    </source>
</evidence>
<dbReference type="Pfam" id="PF00005">
    <property type="entry name" value="ABC_tran"/>
    <property type="match status" value="1"/>
</dbReference>
<dbReference type="RefSeq" id="WP_012744639.1">
    <property type="nucleotide sequence ID" value="NC_012785.1"/>
</dbReference>